<dbReference type="PANTHER" id="PTHR10204:SF34">
    <property type="entry name" value="NAD(P)H DEHYDROGENASE [QUINONE] 1 ISOFORM 1"/>
    <property type="match status" value="1"/>
</dbReference>
<dbReference type="EMBL" id="SGWQ01000003">
    <property type="protein sequence ID" value="RZS40785.1"/>
    <property type="molecule type" value="Genomic_DNA"/>
</dbReference>
<evidence type="ECO:0000256" key="3">
    <source>
        <dbReference type="SAM" id="MobiDB-lite"/>
    </source>
</evidence>
<feature type="domain" description="Flavodoxin-like fold" evidence="4">
    <location>
        <begin position="4"/>
        <end position="215"/>
    </location>
</feature>
<dbReference type="Proteomes" id="UP000294257">
    <property type="component" value="Unassembled WGS sequence"/>
</dbReference>
<dbReference type="Pfam" id="PF02525">
    <property type="entry name" value="Flavodoxin_2"/>
    <property type="match status" value="1"/>
</dbReference>
<dbReference type="InterPro" id="IPR051545">
    <property type="entry name" value="NAD(P)H_dehydrogenase_qn"/>
</dbReference>
<evidence type="ECO:0000256" key="1">
    <source>
        <dbReference type="ARBA" id="ARBA00006252"/>
    </source>
</evidence>
<dbReference type="Gene3D" id="3.40.50.360">
    <property type="match status" value="1"/>
</dbReference>
<keyword evidence="6" id="KW-1185">Reference proteome</keyword>
<dbReference type="AlphaFoldDB" id="A0A4Q7KVT9"/>
<dbReference type="GO" id="GO:0005829">
    <property type="term" value="C:cytosol"/>
    <property type="evidence" value="ECO:0007669"/>
    <property type="project" value="TreeGrafter"/>
</dbReference>
<dbReference type="InterPro" id="IPR003680">
    <property type="entry name" value="Flavodoxin_fold"/>
</dbReference>
<keyword evidence="2" id="KW-0560">Oxidoreductase</keyword>
<gene>
    <name evidence="5" type="ORF">EV193_10398</name>
</gene>
<feature type="region of interest" description="Disordered" evidence="3">
    <location>
        <begin position="250"/>
        <end position="274"/>
    </location>
</feature>
<reference evidence="5 6" key="1">
    <citation type="submission" date="2019-02" db="EMBL/GenBank/DDBJ databases">
        <title>Genomic Encyclopedia of Type Strains, Phase IV (KMG-IV): sequencing the most valuable type-strain genomes for metagenomic binning, comparative biology and taxonomic classification.</title>
        <authorList>
            <person name="Goeker M."/>
        </authorList>
    </citation>
    <scope>NUCLEOTIDE SEQUENCE [LARGE SCALE GENOMIC DNA]</scope>
    <source>
        <strain evidence="5 6">DSM 101727</strain>
    </source>
</reference>
<protein>
    <submittedName>
        <fullName evidence="5">NAD(P)H dehydrogenase (Quinone)</fullName>
    </submittedName>
</protein>
<evidence type="ECO:0000313" key="6">
    <source>
        <dbReference type="Proteomes" id="UP000294257"/>
    </source>
</evidence>
<evidence type="ECO:0000256" key="2">
    <source>
        <dbReference type="ARBA" id="ARBA00023002"/>
    </source>
</evidence>
<feature type="compositionally biased region" description="Basic and acidic residues" evidence="3">
    <location>
        <begin position="255"/>
        <end position="274"/>
    </location>
</feature>
<proteinExistence type="inferred from homology"/>
<evidence type="ECO:0000259" key="4">
    <source>
        <dbReference type="Pfam" id="PF02525"/>
    </source>
</evidence>
<comment type="caution">
    <text evidence="5">The sequence shown here is derived from an EMBL/GenBank/DDBJ whole genome shotgun (WGS) entry which is preliminary data.</text>
</comment>
<evidence type="ECO:0000313" key="5">
    <source>
        <dbReference type="EMBL" id="RZS40785.1"/>
    </source>
</evidence>
<accession>A0A4Q7KVT9</accession>
<sequence length="274" mass="30394">MDHMNVLWIFAHPDQRSLNGALRDEGLCALRELGHHVRESDLYAMGWNPVLDRSDFEQQPSGRLLVGAEQERAYLDGTLRADIRAEQDKLEWADAVVLHFPLWWFGPPAILKGWLDRVLAQGLGFGVKDADGRTRRYGDGGLAGKRGLVVTTVGARESSFGPRGIHGHIDDVLFPLSHATFFYTGMDALPPYVVYGADRLDAAGFAEAAHGLRERLRALPTEEPIPFRPEASGDYDEDLVLRPDIAPGRTGLAVHRRDGGPTADRLSRRVLESR</sequence>
<comment type="similarity">
    <text evidence="1">Belongs to the NAD(P)H dehydrogenase (quinone) family.</text>
</comment>
<dbReference type="GO" id="GO:0003955">
    <property type="term" value="F:NAD(P)H dehydrogenase (quinone) activity"/>
    <property type="evidence" value="ECO:0007669"/>
    <property type="project" value="TreeGrafter"/>
</dbReference>
<dbReference type="SUPFAM" id="SSF52218">
    <property type="entry name" value="Flavoproteins"/>
    <property type="match status" value="1"/>
</dbReference>
<name>A0A4Q7KVT9_9PSEU</name>
<organism evidence="5 6">
    <name type="scientific">Herbihabitans rhizosphaerae</name>
    <dbReference type="NCBI Taxonomy" id="1872711"/>
    <lineage>
        <taxon>Bacteria</taxon>
        <taxon>Bacillati</taxon>
        <taxon>Actinomycetota</taxon>
        <taxon>Actinomycetes</taxon>
        <taxon>Pseudonocardiales</taxon>
        <taxon>Pseudonocardiaceae</taxon>
        <taxon>Herbihabitans</taxon>
    </lineage>
</organism>
<dbReference type="PANTHER" id="PTHR10204">
    <property type="entry name" value="NAD P H OXIDOREDUCTASE-RELATED"/>
    <property type="match status" value="1"/>
</dbReference>
<dbReference type="InterPro" id="IPR029039">
    <property type="entry name" value="Flavoprotein-like_sf"/>
</dbReference>